<comment type="caution">
    <text evidence="4">The sequence shown here is derived from an EMBL/GenBank/DDBJ whole genome shotgun (WGS) entry which is preliminary data.</text>
</comment>
<dbReference type="AlphaFoldDB" id="A0A1Y2GZR8"/>
<dbReference type="InterPro" id="IPR036915">
    <property type="entry name" value="Cyclin-like_sf"/>
</dbReference>
<feature type="region of interest" description="Disordered" evidence="1">
    <location>
        <begin position="82"/>
        <end position="150"/>
    </location>
</feature>
<feature type="compositionally biased region" description="Polar residues" evidence="1">
    <location>
        <begin position="119"/>
        <end position="143"/>
    </location>
</feature>
<dbReference type="RefSeq" id="XP_021885478.1">
    <property type="nucleotide sequence ID" value="XM_022022797.1"/>
</dbReference>
<evidence type="ECO:0000313" key="4">
    <source>
        <dbReference type="EMBL" id="ORZ27775.1"/>
    </source>
</evidence>
<dbReference type="STRING" id="64571.A0A1Y2GZR8"/>
<feature type="chain" id="PRO_5012463439" description="Cyclin N-terminal domain-containing protein" evidence="2">
    <location>
        <begin position="18"/>
        <end position="268"/>
    </location>
</feature>
<dbReference type="InterPro" id="IPR006671">
    <property type="entry name" value="Cyclin_N"/>
</dbReference>
<dbReference type="Gene3D" id="1.10.472.10">
    <property type="entry name" value="Cyclin-like"/>
    <property type="match status" value="1"/>
</dbReference>
<feature type="domain" description="Cyclin N-terminal" evidence="3">
    <location>
        <begin position="4"/>
        <end position="58"/>
    </location>
</feature>
<evidence type="ECO:0000256" key="2">
    <source>
        <dbReference type="SAM" id="SignalP"/>
    </source>
</evidence>
<feature type="region of interest" description="Disordered" evidence="1">
    <location>
        <begin position="189"/>
        <end position="213"/>
    </location>
</feature>
<dbReference type="GO" id="GO:0005634">
    <property type="term" value="C:nucleus"/>
    <property type="evidence" value="ECO:0007669"/>
    <property type="project" value="TreeGrafter"/>
</dbReference>
<dbReference type="PANTHER" id="PTHR15615:SF10">
    <property type="entry name" value="PHO85 CYCLIN-2-RELATED"/>
    <property type="match status" value="1"/>
</dbReference>
<dbReference type="SUPFAM" id="SSF47954">
    <property type="entry name" value="Cyclin-like"/>
    <property type="match status" value="1"/>
</dbReference>
<reference evidence="4 5" key="1">
    <citation type="submission" date="2016-07" db="EMBL/GenBank/DDBJ databases">
        <title>Pervasive Adenine N6-methylation of Active Genes in Fungi.</title>
        <authorList>
            <consortium name="DOE Joint Genome Institute"/>
            <person name="Mondo S.J."/>
            <person name="Dannebaum R.O."/>
            <person name="Kuo R.C."/>
            <person name="Labutti K."/>
            <person name="Haridas S."/>
            <person name="Kuo A."/>
            <person name="Salamov A."/>
            <person name="Ahrendt S.R."/>
            <person name="Lipzen A."/>
            <person name="Sullivan W."/>
            <person name="Andreopoulos W.B."/>
            <person name="Clum A."/>
            <person name="Lindquist E."/>
            <person name="Daum C."/>
            <person name="Ramamoorthy G.K."/>
            <person name="Gryganskyi A."/>
            <person name="Culley D."/>
            <person name="Magnuson J.K."/>
            <person name="James T.Y."/>
            <person name="O'Malley M.A."/>
            <person name="Stajich J.E."/>
            <person name="Spatafora J.W."/>
            <person name="Visel A."/>
            <person name="Grigoriev I.V."/>
        </authorList>
    </citation>
    <scope>NUCLEOTIDE SEQUENCE [LARGE SCALE GENOMIC DNA]</scope>
    <source>
        <strain evidence="4 5">NRRL 3116</strain>
    </source>
</reference>
<evidence type="ECO:0000256" key="1">
    <source>
        <dbReference type="SAM" id="MobiDB-lite"/>
    </source>
</evidence>
<proteinExistence type="predicted"/>
<sequence length="268" mass="29064">MHCTCHRVFLATLIVAAKYLNDQSPKNKHWSAHSAVFSVGEVNLMEKQLLSLLDFDLRITEADLASSLQDFLELQQATSSSVSAKGTTIPSGTTSTLDAHARSHGSRYTSSVPAPKTNLVPSPSSSYIPQTVPVNQPSSNKRASASREDRAEIRVVVPPHDQFKRRPSLPNQPCLEEGEVMPMYKIPIRNNQDQYPSPDSGPDSMNESSDTVATGTAVAVAPKSHLVHLPSVPAPVVMSRQQLVSSGYVNQSDNMVSGHGYKLSRAMC</sequence>
<feature type="non-terminal residue" evidence="4">
    <location>
        <position position="1"/>
    </location>
</feature>
<dbReference type="GO" id="GO:0019901">
    <property type="term" value="F:protein kinase binding"/>
    <property type="evidence" value="ECO:0007669"/>
    <property type="project" value="InterPro"/>
</dbReference>
<dbReference type="OrthoDB" id="10250320at2759"/>
<feature type="signal peptide" evidence="2">
    <location>
        <begin position="1"/>
        <end position="17"/>
    </location>
</feature>
<dbReference type="Pfam" id="PF00134">
    <property type="entry name" value="Cyclin_N"/>
    <property type="match status" value="1"/>
</dbReference>
<gene>
    <name evidence="4" type="ORF">BCR41DRAFT_345879</name>
</gene>
<name>A0A1Y2GZR8_9FUNG</name>
<dbReference type="GO" id="GO:0000307">
    <property type="term" value="C:cyclin-dependent protein kinase holoenzyme complex"/>
    <property type="evidence" value="ECO:0007669"/>
    <property type="project" value="TreeGrafter"/>
</dbReference>
<organism evidence="4 5">
    <name type="scientific">Lobosporangium transversale</name>
    <dbReference type="NCBI Taxonomy" id="64571"/>
    <lineage>
        <taxon>Eukaryota</taxon>
        <taxon>Fungi</taxon>
        <taxon>Fungi incertae sedis</taxon>
        <taxon>Mucoromycota</taxon>
        <taxon>Mortierellomycotina</taxon>
        <taxon>Mortierellomycetes</taxon>
        <taxon>Mortierellales</taxon>
        <taxon>Mortierellaceae</taxon>
        <taxon>Lobosporangium</taxon>
    </lineage>
</organism>
<keyword evidence="5" id="KW-1185">Reference proteome</keyword>
<dbReference type="InterPro" id="IPR013922">
    <property type="entry name" value="Cyclin_PHO80-like"/>
</dbReference>
<dbReference type="GeneID" id="33564641"/>
<dbReference type="Proteomes" id="UP000193648">
    <property type="component" value="Unassembled WGS sequence"/>
</dbReference>
<protein>
    <recommendedName>
        <fullName evidence="3">Cyclin N-terminal domain-containing protein</fullName>
    </recommendedName>
</protein>
<evidence type="ECO:0000313" key="5">
    <source>
        <dbReference type="Proteomes" id="UP000193648"/>
    </source>
</evidence>
<accession>A0A1Y2GZR8</accession>
<keyword evidence="2" id="KW-0732">Signal</keyword>
<feature type="compositionally biased region" description="Polar residues" evidence="1">
    <location>
        <begin position="189"/>
        <end position="210"/>
    </location>
</feature>
<dbReference type="CDD" id="cd20557">
    <property type="entry name" value="CYCLIN_ScPCL1-like"/>
    <property type="match status" value="1"/>
</dbReference>
<dbReference type="InParanoid" id="A0A1Y2GZR8"/>
<dbReference type="PANTHER" id="PTHR15615">
    <property type="match status" value="1"/>
</dbReference>
<evidence type="ECO:0000259" key="3">
    <source>
        <dbReference type="Pfam" id="PF00134"/>
    </source>
</evidence>
<dbReference type="EMBL" id="MCFF01000003">
    <property type="protein sequence ID" value="ORZ27775.1"/>
    <property type="molecule type" value="Genomic_DNA"/>
</dbReference>
<feature type="compositionally biased region" description="Polar residues" evidence="1">
    <location>
        <begin position="82"/>
        <end position="97"/>
    </location>
</feature>
<dbReference type="GO" id="GO:0016538">
    <property type="term" value="F:cyclin-dependent protein serine/threonine kinase regulator activity"/>
    <property type="evidence" value="ECO:0007669"/>
    <property type="project" value="TreeGrafter"/>
</dbReference>